<name>A0A8S5LZ80_9CAUD</name>
<feature type="region of interest" description="Disordered" evidence="1">
    <location>
        <begin position="55"/>
        <end position="93"/>
    </location>
</feature>
<accession>A0A8S5LZ80</accession>
<evidence type="ECO:0000313" key="2">
    <source>
        <dbReference type="EMBL" id="DAD75184.1"/>
    </source>
</evidence>
<reference evidence="2" key="1">
    <citation type="journal article" date="2021" name="Proc. Natl. Acad. Sci. U.S.A.">
        <title>A Catalog of Tens of Thousands of Viruses from Human Metagenomes Reveals Hidden Associations with Chronic Diseases.</title>
        <authorList>
            <person name="Tisza M.J."/>
            <person name="Buck C.B."/>
        </authorList>
    </citation>
    <scope>NUCLEOTIDE SEQUENCE</scope>
    <source>
        <strain evidence="2">CtvGX2</strain>
    </source>
</reference>
<proteinExistence type="predicted"/>
<organism evidence="2">
    <name type="scientific">Siphoviridae sp. ctvGX2</name>
    <dbReference type="NCBI Taxonomy" id="2826512"/>
    <lineage>
        <taxon>Viruses</taxon>
        <taxon>Duplodnaviria</taxon>
        <taxon>Heunggongvirae</taxon>
        <taxon>Uroviricota</taxon>
        <taxon>Caudoviricetes</taxon>
    </lineage>
</organism>
<protein>
    <submittedName>
        <fullName evidence="2">Uncharacterized protein</fullName>
    </submittedName>
</protein>
<sequence length="93" mass="9945">MASKKARTYQVTGAVAIARLAGGGERYLYQGAVLSGDEYDEAHIQHLLDNRLIAAAPVEPSGNSGEFDPATDGDETKTPPENPEEDTKADKKK</sequence>
<dbReference type="EMBL" id="BK014776">
    <property type="protein sequence ID" value="DAD75184.1"/>
    <property type="molecule type" value="Genomic_DNA"/>
</dbReference>
<evidence type="ECO:0000256" key="1">
    <source>
        <dbReference type="SAM" id="MobiDB-lite"/>
    </source>
</evidence>